<dbReference type="PANTHER" id="PTHR22726:SF1">
    <property type="entry name" value="METALLOENDOPEPTIDASE OMA1, MITOCHONDRIAL"/>
    <property type="match status" value="1"/>
</dbReference>
<evidence type="ECO:0000256" key="5">
    <source>
        <dbReference type="ARBA" id="ARBA00022833"/>
    </source>
</evidence>
<dbReference type="Proteomes" id="UP000237925">
    <property type="component" value="Chromosome"/>
</dbReference>
<sequence length="494" mass="53206">MVNLPLASRAHAQPALPTLGDGLDLTAAAERKLGDRIIRELYRDPDYIDDAVLLEYVQGIFQPLLAAARARGELGADIDERFAWEILLGRDRSVNAFALPGGYFGLHLGLIGVVATRDELASVLAHELSHVTQRHISRLISQQGRQTPLMIGALILGALAAAKSPEAAQALVVGGQALAVQNQLNFSRDMEREADRIGYGLMQPAGFAPQGFVAMFDKLQQANRINDNGSWPYLRSHPLTTQRIADMQSRIAHDAPRPAPPTLEHAMMAARARVLMRPGIDVWRQWLAGPQDAGFATRPQPERATAWYAAALSAMQLSDWAAARKALAGLQQAAQSDAAALRQARLLGAELELTAGAPKAALALLDAAPEGKDGRAASPRPELLLRAQALLALGDAAAMAGPLQTRTTTHPRDAAAWQLLAQVWQQQGQGLRAIRAEAESQVARQDYAAAVDRFKAGQDLARRSGGAADYVEASIIDTRLRAVESLLREQAAER</sequence>
<keyword evidence="3" id="KW-0479">Metal-binding</keyword>
<organism evidence="8 9">
    <name type="scientific">Melaminivora suipulveris</name>
    <dbReference type="NCBI Taxonomy" id="2109913"/>
    <lineage>
        <taxon>Bacteria</taxon>
        <taxon>Pseudomonadati</taxon>
        <taxon>Pseudomonadota</taxon>
        <taxon>Betaproteobacteria</taxon>
        <taxon>Burkholderiales</taxon>
        <taxon>Comamonadaceae</taxon>
        <taxon>Melaminivora</taxon>
    </lineage>
</organism>
<dbReference type="KEGG" id="mela:C6568_10180"/>
<dbReference type="EMBL" id="CP027667">
    <property type="protein sequence ID" value="AVO49594.1"/>
    <property type="molecule type" value="Genomic_DNA"/>
</dbReference>
<name>A0A2R3QD38_9BURK</name>
<dbReference type="InterPro" id="IPR011990">
    <property type="entry name" value="TPR-like_helical_dom_sf"/>
</dbReference>
<dbReference type="GO" id="GO:0016020">
    <property type="term" value="C:membrane"/>
    <property type="evidence" value="ECO:0007669"/>
    <property type="project" value="TreeGrafter"/>
</dbReference>
<evidence type="ECO:0000256" key="4">
    <source>
        <dbReference type="ARBA" id="ARBA00022801"/>
    </source>
</evidence>
<gene>
    <name evidence="8" type="ORF">C6568_10180</name>
</gene>
<evidence type="ECO:0000259" key="7">
    <source>
        <dbReference type="Pfam" id="PF01435"/>
    </source>
</evidence>
<dbReference type="PANTHER" id="PTHR22726">
    <property type="entry name" value="METALLOENDOPEPTIDASE OMA1"/>
    <property type="match status" value="1"/>
</dbReference>
<dbReference type="GO" id="GO:0004222">
    <property type="term" value="F:metalloendopeptidase activity"/>
    <property type="evidence" value="ECO:0007669"/>
    <property type="project" value="InterPro"/>
</dbReference>
<dbReference type="Gene3D" id="1.25.40.10">
    <property type="entry name" value="Tetratricopeptide repeat domain"/>
    <property type="match status" value="1"/>
</dbReference>
<dbReference type="AlphaFoldDB" id="A0A2R3QD38"/>
<dbReference type="Gene3D" id="3.30.2010.10">
    <property type="entry name" value="Metalloproteases ('zincins'), catalytic domain"/>
    <property type="match status" value="1"/>
</dbReference>
<keyword evidence="9" id="KW-1185">Reference proteome</keyword>
<evidence type="ECO:0000256" key="6">
    <source>
        <dbReference type="ARBA" id="ARBA00023049"/>
    </source>
</evidence>
<evidence type="ECO:0000256" key="1">
    <source>
        <dbReference type="ARBA" id="ARBA00001947"/>
    </source>
</evidence>
<protein>
    <submittedName>
        <fullName evidence="8">Peptidase M48</fullName>
    </submittedName>
</protein>
<dbReference type="InterPro" id="IPR001915">
    <property type="entry name" value="Peptidase_M48"/>
</dbReference>
<keyword evidence="4" id="KW-0378">Hydrolase</keyword>
<dbReference type="InterPro" id="IPR051156">
    <property type="entry name" value="Mito/Outer_Membr_Metalloprot"/>
</dbReference>
<dbReference type="RefSeq" id="WP_106684026.1">
    <property type="nucleotide sequence ID" value="NZ_CP027667.1"/>
</dbReference>
<evidence type="ECO:0000256" key="3">
    <source>
        <dbReference type="ARBA" id="ARBA00022723"/>
    </source>
</evidence>
<dbReference type="OrthoDB" id="9810445at2"/>
<accession>A0A2R3QD38</accession>
<evidence type="ECO:0000313" key="9">
    <source>
        <dbReference type="Proteomes" id="UP000237925"/>
    </source>
</evidence>
<comment type="cofactor">
    <cofactor evidence="1">
        <name>Zn(2+)</name>
        <dbReference type="ChEBI" id="CHEBI:29105"/>
    </cofactor>
</comment>
<evidence type="ECO:0000313" key="8">
    <source>
        <dbReference type="EMBL" id="AVO49594.1"/>
    </source>
</evidence>
<evidence type="ECO:0000256" key="2">
    <source>
        <dbReference type="ARBA" id="ARBA00022670"/>
    </source>
</evidence>
<dbReference type="Pfam" id="PF01435">
    <property type="entry name" value="Peptidase_M48"/>
    <property type="match status" value="1"/>
</dbReference>
<dbReference type="GO" id="GO:0051603">
    <property type="term" value="P:proteolysis involved in protein catabolic process"/>
    <property type="evidence" value="ECO:0007669"/>
    <property type="project" value="TreeGrafter"/>
</dbReference>
<keyword evidence="5" id="KW-0862">Zinc</keyword>
<keyword evidence="6" id="KW-0482">Metalloprotease</keyword>
<proteinExistence type="predicted"/>
<dbReference type="GO" id="GO:0046872">
    <property type="term" value="F:metal ion binding"/>
    <property type="evidence" value="ECO:0007669"/>
    <property type="project" value="UniProtKB-KW"/>
</dbReference>
<keyword evidence="2" id="KW-0645">Protease</keyword>
<reference evidence="8 9" key="1">
    <citation type="submission" date="2018-03" db="EMBL/GenBank/DDBJ databases">
        <title>Genome sequencing of Melaminivora sp.</title>
        <authorList>
            <person name="Kim S.-J."/>
            <person name="Heo J."/>
            <person name="Ahn J.-H."/>
            <person name="Kwon S.-W."/>
        </authorList>
    </citation>
    <scope>NUCLEOTIDE SEQUENCE [LARGE SCALE GENOMIC DNA]</scope>
    <source>
        <strain evidence="8 9">SC2-9</strain>
    </source>
</reference>
<feature type="domain" description="Peptidase M48" evidence="7">
    <location>
        <begin position="84"/>
        <end position="250"/>
    </location>
</feature>